<feature type="transmembrane region" description="Helical" evidence="1">
    <location>
        <begin position="6"/>
        <end position="25"/>
    </location>
</feature>
<keyword evidence="1" id="KW-0472">Membrane</keyword>
<evidence type="ECO:0000256" key="1">
    <source>
        <dbReference type="SAM" id="Phobius"/>
    </source>
</evidence>
<organism evidence="2">
    <name type="scientific">Aliivibrio wodanis</name>
    <dbReference type="NCBI Taxonomy" id="80852"/>
    <lineage>
        <taxon>Bacteria</taxon>
        <taxon>Pseudomonadati</taxon>
        <taxon>Pseudomonadota</taxon>
        <taxon>Gammaproteobacteria</taxon>
        <taxon>Vibrionales</taxon>
        <taxon>Vibrionaceae</taxon>
        <taxon>Aliivibrio</taxon>
    </lineage>
</organism>
<accession>A0A5Q4ZY43</accession>
<sequence length="56" mass="6549">MNISTNGIIYVVALVLILVVGFRIYTIKQQLIQINEHVPTQSETNHIYDYLLFNQR</sequence>
<dbReference type="AlphaFoldDB" id="A0A5Q4ZY43"/>
<dbReference type="EMBL" id="LR721751">
    <property type="protein sequence ID" value="VVV06775.1"/>
    <property type="molecule type" value="Genomic_DNA"/>
</dbReference>
<keyword evidence="1" id="KW-1133">Transmembrane helix</keyword>
<proteinExistence type="predicted"/>
<gene>
    <name evidence="2" type="ORF">AW0309160_04269</name>
</gene>
<protein>
    <submittedName>
        <fullName evidence="2">Uncharacterized protein</fullName>
    </submittedName>
</protein>
<evidence type="ECO:0000313" key="2">
    <source>
        <dbReference type="EMBL" id="VVV06775.1"/>
    </source>
</evidence>
<name>A0A5Q4ZY43_9GAMM</name>
<keyword evidence="1" id="KW-0812">Transmembrane</keyword>
<reference evidence="2" key="1">
    <citation type="submission" date="2019-09" db="EMBL/GenBank/DDBJ databases">
        <authorList>
            <person name="Hjerde E."/>
        </authorList>
    </citation>
    <scope>NUCLEOTIDE SEQUENCE</scope>
    <source>
        <strain evidence="2">06/09/160</strain>
    </source>
</reference>